<organism evidence="1 2">
    <name type="scientific">Mycena rosella</name>
    <name type="common">Pink bonnet</name>
    <name type="synonym">Agaricus rosellus</name>
    <dbReference type="NCBI Taxonomy" id="1033263"/>
    <lineage>
        <taxon>Eukaryota</taxon>
        <taxon>Fungi</taxon>
        <taxon>Dikarya</taxon>
        <taxon>Basidiomycota</taxon>
        <taxon>Agaricomycotina</taxon>
        <taxon>Agaricomycetes</taxon>
        <taxon>Agaricomycetidae</taxon>
        <taxon>Agaricales</taxon>
        <taxon>Marasmiineae</taxon>
        <taxon>Mycenaceae</taxon>
        <taxon>Mycena</taxon>
    </lineage>
</organism>
<accession>A0AAD7CP45</accession>
<dbReference type="EMBL" id="JARKIE010000306">
    <property type="protein sequence ID" value="KAJ7655877.1"/>
    <property type="molecule type" value="Genomic_DNA"/>
</dbReference>
<evidence type="ECO:0000313" key="2">
    <source>
        <dbReference type="Proteomes" id="UP001221757"/>
    </source>
</evidence>
<name>A0AAD7CP45_MYCRO</name>
<comment type="caution">
    <text evidence="1">The sequence shown here is derived from an EMBL/GenBank/DDBJ whole genome shotgun (WGS) entry which is preliminary data.</text>
</comment>
<dbReference type="Proteomes" id="UP001221757">
    <property type="component" value="Unassembled WGS sequence"/>
</dbReference>
<proteinExistence type="predicted"/>
<evidence type="ECO:0000313" key="1">
    <source>
        <dbReference type="EMBL" id="KAJ7655877.1"/>
    </source>
</evidence>
<dbReference type="AlphaFoldDB" id="A0AAD7CP45"/>
<keyword evidence="2" id="KW-1185">Reference proteome</keyword>
<protein>
    <submittedName>
        <fullName evidence="1">Uncharacterized protein</fullName>
    </submittedName>
</protein>
<gene>
    <name evidence="1" type="ORF">B0H17DRAFT_1146334</name>
</gene>
<reference evidence="1" key="1">
    <citation type="submission" date="2023-03" db="EMBL/GenBank/DDBJ databases">
        <title>Massive genome expansion in bonnet fungi (Mycena s.s.) driven by repeated elements and novel gene families across ecological guilds.</title>
        <authorList>
            <consortium name="Lawrence Berkeley National Laboratory"/>
            <person name="Harder C.B."/>
            <person name="Miyauchi S."/>
            <person name="Viragh M."/>
            <person name="Kuo A."/>
            <person name="Thoen E."/>
            <person name="Andreopoulos B."/>
            <person name="Lu D."/>
            <person name="Skrede I."/>
            <person name="Drula E."/>
            <person name="Henrissat B."/>
            <person name="Morin E."/>
            <person name="Kohler A."/>
            <person name="Barry K."/>
            <person name="LaButti K."/>
            <person name="Morin E."/>
            <person name="Salamov A."/>
            <person name="Lipzen A."/>
            <person name="Mereny Z."/>
            <person name="Hegedus B."/>
            <person name="Baldrian P."/>
            <person name="Stursova M."/>
            <person name="Weitz H."/>
            <person name="Taylor A."/>
            <person name="Grigoriev I.V."/>
            <person name="Nagy L.G."/>
            <person name="Martin F."/>
            <person name="Kauserud H."/>
        </authorList>
    </citation>
    <scope>NUCLEOTIDE SEQUENCE</scope>
    <source>
        <strain evidence="1">CBHHK067</strain>
    </source>
</reference>
<sequence length="299" mass="33262">MFMSIETHLAGRYKWLVTKPRSSEAWKLEGREGRGVDATGRQRVVVLIQAGVTLRLEVRKILQRSGGAGLADLEAASRDRGGVSWQEEKSDGHVTPPSQDIALPSQALAVRLLNFYFKLRTTAGAIVCANVSAPTPTSHEFNVQPGLTPYQELSTSHSSNEAHSGLIIEYCNLPLVLVAKFDQNVCHSSTRDSAILLWIPLLQSLCLSHYSVPSIIVLLLERNSYSSECRACKIPKMGPKGLFNFRCPELDQEIIFLCEFHSRISNFRGVKGFIRDAEGLKLKEILNLASEQSHWQFIS</sequence>